<evidence type="ECO:0000256" key="6">
    <source>
        <dbReference type="PIRNR" id="PIRNR000535"/>
    </source>
</evidence>
<dbReference type="PIRSF" id="PIRSF000535">
    <property type="entry name" value="1PFK/6PFK/LacC"/>
    <property type="match status" value="1"/>
</dbReference>
<dbReference type="AlphaFoldDB" id="A0A7W9MI36"/>
<gene>
    <name evidence="8" type="ORF">F4562_004652</name>
</gene>
<dbReference type="SUPFAM" id="SSF53613">
    <property type="entry name" value="Ribokinase-like"/>
    <property type="match status" value="1"/>
</dbReference>
<evidence type="ECO:0000256" key="4">
    <source>
        <dbReference type="ARBA" id="ARBA00022777"/>
    </source>
</evidence>
<feature type="domain" description="Carbohydrate kinase PfkB" evidence="7">
    <location>
        <begin position="12"/>
        <end position="264"/>
    </location>
</feature>
<dbReference type="GO" id="GO:0005829">
    <property type="term" value="C:cytosol"/>
    <property type="evidence" value="ECO:0007669"/>
    <property type="project" value="TreeGrafter"/>
</dbReference>
<dbReference type="InterPro" id="IPR011611">
    <property type="entry name" value="PfkB_dom"/>
</dbReference>
<reference evidence="8 9" key="1">
    <citation type="submission" date="2020-08" db="EMBL/GenBank/DDBJ databases">
        <title>Sequencing the genomes of 1000 actinobacteria strains.</title>
        <authorList>
            <person name="Klenk H.-P."/>
        </authorList>
    </citation>
    <scope>NUCLEOTIDE SEQUENCE [LARGE SCALE GENOMIC DNA]</scope>
    <source>
        <strain evidence="8 9">DSM 46887</strain>
    </source>
</reference>
<dbReference type="InterPro" id="IPR029056">
    <property type="entry name" value="Ribokinase-like"/>
</dbReference>
<evidence type="ECO:0000313" key="8">
    <source>
        <dbReference type="EMBL" id="MBB5821590.1"/>
    </source>
</evidence>
<dbReference type="InterPro" id="IPR017583">
    <property type="entry name" value="Tagatose/fructose_Pkinase"/>
</dbReference>
<dbReference type="PROSITE" id="PS00584">
    <property type="entry name" value="PFKB_KINASES_2"/>
    <property type="match status" value="1"/>
</dbReference>
<evidence type="ECO:0000256" key="5">
    <source>
        <dbReference type="ARBA" id="ARBA00022840"/>
    </source>
</evidence>
<protein>
    <submittedName>
        <fullName evidence="8">Tagatose 6-phosphate kinase</fullName>
        <ecNumber evidence="8">2.7.1.144</ecNumber>
    </submittedName>
</protein>
<dbReference type="Pfam" id="PF00294">
    <property type="entry name" value="PfkB"/>
    <property type="match status" value="1"/>
</dbReference>
<accession>A0A7W9MI36</accession>
<dbReference type="EMBL" id="JACHMP010000001">
    <property type="protein sequence ID" value="MBB5821590.1"/>
    <property type="molecule type" value="Genomic_DNA"/>
</dbReference>
<dbReference type="GO" id="GO:0008443">
    <property type="term" value="F:phosphofructokinase activity"/>
    <property type="evidence" value="ECO:0007669"/>
    <property type="project" value="TreeGrafter"/>
</dbReference>
<dbReference type="GO" id="GO:0009024">
    <property type="term" value="F:tagatose-6-phosphate kinase activity"/>
    <property type="evidence" value="ECO:0007669"/>
    <property type="project" value="UniProtKB-EC"/>
</dbReference>
<name>A0A7W9MI36_9ACTN</name>
<evidence type="ECO:0000313" key="9">
    <source>
        <dbReference type="Proteomes" id="UP000540685"/>
    </source>
</evidence>
<dbReference type="GO" id="GO:0005524">
    <property type="term" value="F:ATP binding"/>
    <property type="evidence" value="ECO:0007669"/>
    <property type="project" value="UniProtKB-KW"/>
</dbReference>
<evidence type="ECO:0000256" key="3">
    <source>
        <dbReference type="ARBA" id="ARBA00022741"/>
    </source>
</evidence>
<keyword evidence="3" id="KW-0547">Nucleotide-binding</keyword>
<evidence type="ECO:0000256" key="1">
    <source>
        <dbReference type="ARBA" id="ARBA00010688"/>
    </source>
</evidence>
<sequence>MILTVTLNLALDVTYDVAALVPHTTHRVRAVRHRAGGKGVNVARVLHTLGQETVATGLCGGPTGALITQELTDSSVPHDLVPVAGDTRRVVTVTDADATVFAEPGPIVAPQEWEHFQDRFAARAARARVVVLSGSLPRGLPSDAYAVLTRLARRAGAKVLLDSGGPALRAGAAAGPDLIKPNAAELAEAGLDPRTLPLVVSRGPDGMLAGTPQGHWEALPPEILPGNPTGAGDAAAAALALALRDDTPWPQALADAVALSASAVVTPVAGDVDLATYHRLREHVTVREIPCPW</sequence>
<dbReference type="Gene3D" id="3.40.1190.20">
    <property type="match status" value="1"/>
</dbReference>
<dbReference type="InterPro" id="IPR002173">
    <property type="entry name" value="Carboh/pur_kinase_PfkB_CS"/>
</dbReference>
<dbReference type="CDD" id="cd01164">
    <property type="entry name" value="FruK_PfkB_like"/>
    <property type="match status" value="1"/>
</dbReference>
<dbReference type="RefSeq" id="WP_184541192.1">
    <property type="nucleotide sequence ID" value="NZ_JACHMP010000001.1"/>
</dbReference>
<dbReference type="PANTHER" id="PTHR46566:SF5">
    <property type="entry name" value="1-PHOSPHOFRUCTOKINASE"/>
    <property type="match status" value="1"/>
</dbReference>
<keyword evidence="4 8" id="KW-0418">Kinase</keyword>
<dbReference type="Proteomes" id="UP000540685">
    <property type="component" value="Unassembled WGS sequence"/>
</dbReference>
<comment type="similarity">
    <text evidence="1">Belongs to the carbohydrate kinase PfkB family.</text>
</comment>
<dbReference type="PROSITE" id="PS00583">
    <property type="entry name" value="PFKB_KINASES_1"/>
    <property type="match status" value="1"/>
</dbReference>
<dbReference type="PANTHER" id="PTHR46566">
    <property type="entry name" value="1-PHOSPHOFRUCTOKINASE-RELATED"/>
    <property type="match status" value="1"/>
</dbReference>
<evidence type="ECO:0000256" key="2">
    <source>
        <dbReference type="ARBA" id="ARBA00022679"/>
    </source>
</evidence>
<evidence type="ECO:0000259" key="7">
    <source>
        <dbReference type="Pfam" id="PF00294"/>
    </source>
</evidence>
<organism evidence="8 9">
    <name type="scientific">Streptosporangium becharense</name>
    <dbReference type="NCBI Taxonomy" id="1816182"/>
    <lineage>
        <taxon>Bacteria</taxon>
        <taxon>Bacillati</taxon>
        <taxon>Actinomycetota</taxon>
        <taxon>Actinomycetes</taxon>
        <taxon>Streptosporangiales</taxon>
        <taxon>Streptosporangiaceae</taxon>
        <taxon>Streptosporangium</taxon>
    </lineage>
</organism>
<keyword evidence="9" id="KW-1185">Reference proteome</keyword>
<keyword evidence="5" id="KW-0067">ATP-binding</keyword>
<comment type="caution">
    <text evidence="8">The sequence shown here is derived from an EMBL/GenBank/DDBJ whole genome shotgun (WGS) entry which is preliminary data.</text>
</comment>
<proteinExistence type="inferred from homology"/>
<dbReference type="EC" id="2.7.1.144" evidence="8"/>
<keyword evidence="2 6" id="KW-0808">Transferase</keyword>